<dbReference type="InterPro" id="IPR016181">
    <property type="entry name" value="Acyl_CoA_acyltransferase"/>
</dbReference>
<dbReference type="SUPFAM" id="SSF55729">
    <property type="entry name" value="Acyl-CoA N-acyltransferases (Nat)"/>
    <property type="match status" value="1"/>
</dbReference>
<dbReference type="Proteomes" id="UP001156627">
    <property type="component" value="Unassembled WGS sequence"/>
</dbReference>
<dbReference type="Pfam" id="PF13302">
    <property type="entry name" value="Acetyltransf_3"/>
    <property type="match status" value="1"/>
</dbReference>
<organism evidence="2 3">
    <name type="scientific">Dyella flagellata</name>
    <dbReference type="NCBI Taxonomy" id="1867833"/>
    <lineage>
        <taxon>Bacteria</taxon>
        <taxon>Pseudomonadati</taxon>
        <taxon>Pseudomonadota</taxon>
        <taxon>Gammaproteobacteria</taxon>
        <taxon>Lysobacterales</taxon>
        <taxon>Rhodanobacteraceae</taxon>
        <taxon>Dyella</taxon>
    </lineage>
</organism>
<evidence type="ECO:0000313" key="2">
    <source>
        <dbReference type="EMBL" id="GLQ87854.1"/>
    </source>
</evidence>
<reference evidence="3" key="1">
    <citation type="journal article" date="2019" name="Int. J. Syst. Evol. Microbiol.">
        <title>The Global Catalogue of Microorganisms (GCM) 10K type strain sequencing project: providing services to taxonomists for standard genome sequencing and annotation.</title>
        <authorList>
            <consortium name="The Broad Institute Genomics Platform"/>
            <consortium name="The Broad Institute Genome Sequencing Center for Infectious Disease"/>
            <person name="Wu L."/>
            <person name="Ma J."/>
        </authorList>
    </citation>
    <scope>NUCLEOTIDE SEQUENCE [LARGE SCALE GENOMIC DNA]</scope>
    <source>
        <strain evidence="3">NBRC 111981</strain>
    </source>
</reference>
<name>A0ABQ5X8A4_9GAMM</name>
<evidence type="ECO:0000313" key="3">
    <source>
        <dbReference type="Proteomes" id="UP001156627"/>
    </source>
</evidence>
<dbReference type="InterPro" id="IPR000182">
    <property type="entry name" value="GNAT_dom"/>
</dbReference>
<protein>
    <recommendedName>
        <fullName evidence="1">N-acetyltransferase domain-containing protein</fullName>
    </recommendedName>
</protein>
<dbReference type="Gene3D" id="3.40.630.30">
    <property type="match status" value="1"/>
</dbReference>
<proteinExistence type="predicted"/>
<sequence>MRLCELGYEDIPRLSSLFAQTKMHPLLLDSPTRFIDVAAVVACVHRLYATSQGLGAWLAETLDGAFVGLFSLLPIEGSADVEIHVRLKPEAWGRWYAIEGTQLLCRQAFEVVGLPRLFGYCHPDQQRVRRIMEHFGFRDRGLCEHRRQIAHCYELDAETWRERSAIVAH</sequence>
<keyword evidence="3" id="KW-1185">Reference proteome</keyword>
<gene>
    <name evidence="2" type="ORF">GCM10007898_14220</name>
</gene>
<evidence type="ECO:0000259" key="1">
    <source>
        <dbReference type="PROSITE" id="PS51186"/>
    </source>
</evidence>
<feature type="domain" description="N-acetyltransferase" evidence="1">
    <location>
        <begin position="1"/>
        <end position="158"/>
    </location>
</feature>
<dbReference type="EMBL" id="BSOA01000012">
    <property type="protein sequence ID" value="GLQ87854.1"/>
    <property type="molecule type" value="Genomic_DNA"/>
</dbReference>
<accession>A0ABQ5X8A4</accession>
<dbReference type="PROSITE" id="PS51186">
    <property type="entry name" value="GNAT"/>
    <property type="match status" value="1"/>
</dbReference>
<comment type="caution">
    <text evidence="2">The sequence shown here is derived from an EMBL/GenBank/DDBJ whole genome shotgun (WGS) entry which is preliminary data.</text>
</comment>